<dbReference type="Proteomes" id="UP000602004">
    <property type="component" value="Unassembled WGS sequence"/>
</dbReference>
<dbReference type="RefSeq" id="WP_115781489.1">
    <property type="nucleotide sequence ID" value="NZ_BMHL01000003.1"/>
</dbReference>
<organism evidence="1 2">
    <name type="scientific">Paraburkholderia caffeinilytica</name>
    <dbReference type="NCBI Taxonomy" id="1761016"/>
    <lineage>
        <taxon>Bacteria</taxon>
        <taxon>Pseudomonadati</taxon>
        <taxon>Pseudomonadota</taxon>
        <taxon>Betaproteobacteria</taxon>
        <taxon>Burkholderiales</taxon>
        <taxon>Burkholderiaceae</taxon>
        <taxon>Paraburkholderia</taxon>
    </lineage>
</organism>
<name>A0ABQ1M6B8_9BURK</name>
<evidence type="ECO:0000313" key="1">
    <source>
        <dbReference type="EMBL" id="GGC35676.1"/>
    </source>
</evidence>
<gene>
    <name evidence="1" type="ORF">GCM10011400_22900</name>
</gene>
<proteinExistence type="predicted"/>
<reference evidence="2" key="1">
    <citation type="journal article" date="2019" name="Int. J. Syst. Evol. Microbiol.">
        <title>The Global Catalogue of Microorganisms (GCM) 10K type strain sequencing project: providing services to taxonomists for standard genome sequencing and annotation.</title>
        <authorList>
            <consortium name="The Broad Institute Genomics Platform"/>
            <consortium name="The Broad Institute Genome Sequencing Center for Infectious Disease"/>
            <person name="Wu L."/>
            <person name="Ma J."/>
        </authorList>
    </citation>
    <scope>NUCLEOTIDE SEQUENCE [LARGE SCALE GENOMIC DNA]</scope>
    <source>
        <strain evidence="2">CGMCC 1.15103</strain>
    </source>
</reference>
<evidence type="ECO:0000313" key="2">
    <source>
        <dbReference type="Proteomes" id="UP000602004"/>
    </source>
</evidence>
<accession>A0ABQ1M6B8</accession>
<protein>
    <recommendedName>
        <fullName evidence="3">Integrase</fullName>
    </recommendedName>
</protein>
<sequence>MRGVPNQRFDLGNSHFYTIKPDHRDATRGKSQWKVTEVQEKEIFSAACLAKWVVDGSTAWGLYRPQQAVQFLGVDKSHTSDVFIAKFVRNAADWHGYPVAHTLSADDVPDSSVLDAWQSANILPRAKLRKIASMQPCKL</sequence>
<evidence type="ECO:0008006" key="3">
    <source>
        <dbReference type="Google" id="ProtNLM"/>
    </source>
</evidence>
<keyword evidence="2" id="KW-1185">Reference proteome</keyword>
<dbReference type="EMBL" id="BMHL01000003">
    <property type="protein sequence ID" value="GGC35676.1"/>
    <property type="molecule type" value="Genomic_DNA"/>
</dbReference>
<comment type="caution">
    <text evidence="1">The sequence shown here is derived from an EMBL/GenBank/DDBJ whole genome shotgun (WGS) entry which is preliminary data.</text>
</comment>